<dbReference type="GO" id="GO:0005524">
    <property type="term" value="F:ATP binding"/>
    <property type="evidence" value="ECO:0007669"/>
    <property type="project" value="UniProtKB-KW"/>
</dbReference>
<dbReference type="InterPro" id="IPR014278">
    <property type="entry name" value="Nase_Fe-Fe_dsu"/>
</dbReference>
<evidence type="ECO:0000256" key="6">
    <source>
        <dbReference type="ARBA" id="ARBA00022723"/>
    </source>
</evidence>
<evidence type="ECO:0000256" key="5">
    <source>
        <dbReference type="ARBA" id="ARBA00015525"/>
    </source>
</evidence>
<dbReference type="KEGG" id="rru:Rru_A1393"/>
<sequence length="116" mass="13673">MDDLMKDRIDLLIDYIMKHCLWQFHSRSWDRKRQNEGILTKTTQLLCDEPVDLGTPADKCYWVDAVCLADAYKSRYPWLKTMDKDDIKALMGALHERLDHLTITGSLNLELTDQHY</sequence>
<evidence type="ECO:0000256" key="7">
    <source>
        <dbReference type="ARBA" id="ARBA00022741"/>
    </source>
</evidence>
<evidence type="ECO:0000256" key="3">
    <source>
        <dbReference type="ARBA" id="ARBA00011515"/>
    </source>
</evidence>
<dbReference type="HOGENOM" id="CLU_148675_0_0_5"/>
<dbReference type="GO" id="GO:0016163">
    <property type="term" value="F:nitrogenase activity"/>
    <property type="evidence" value="ECO:0007669"/>
    <property type="project" value="UniProtKB-EC"/>
</dbReference>
<dbReference type="EMBL" id="CP000230">
    <property type="protein sequence ID" value="ABC22194.1"/>
    <property type="molecule type" value="Genomic_DNA"/>
</dbReference>
<dbReference type="GO" id="GO:0005506">
    <property type="term" value="F:iron ion binding"/>
    <property type="evidence" value="ECO:0007669"/>
    <property type="project" value="InterPro"/>
</dbReference>
<evidence type="ECO:0000313" key="16">
    <source>
        <dbReference type="Proteomes" id="UP000001929"/>
    </source>
</evidence>
<keyword evidence="7" id="KW-0547">Nucleotide-binding</keyword>
<evidence type="ECO:0000256" key="10">
    <source>
        <dbReference type="ARBA" id="ARBA00023004"/>
    </source>
</evidence>
<accession>Q2RUK1</accession>
<evidence type="ECO:0000313" key="15">
    <source>
        <dbReference type="EMBL" id="ABC22194.1"/>
    </source>
</evidence>
<evidence type="ECO:0000256" key="4">
    <source>
        <dbReference type="ARBA" id="ARBA00012773"/>
    </source>
</evidence>
<dbReference type="InterPro" id="IPR004349">
    <property type="entry name" value="V/Nase_d_su"/>
</dbReference>
<dbReference type="AlphaFoldDB" id="Q2RUK1"/>
<dbReference type="eggNOG" id="ENOG5031CI6">
    <property type="taxonomic scope" value="Bacteria"/>
</dbReference>
<evidence type="ECO:0000256" key="1">
    <source>
        <dbReference type="ARBA" id="ARBA00001915"/>
    </source>
</evidence>
<keyword evidence="10" id="KW-0408">Iron</keyword>
<dbReference type="PATRIC" id="fig|269796.9.peg.1462"/>
<evidence type="ECO:0000256" key="14">
    <source>
        <dbReference type="ARBA" id="ARBA00047967"/>
    </source>
</evidence>
<comment type="catalytic activity">
    <reaction evidence="14">
        <text>N2 + 8 reduced [2Fe-2S]-[ferredoxin] + 16 ATP + 16 H2O = H2 + 8 oxidized [2Fe-2S]-[ferredoxin] + 2 NH4(+) + 16 ADP + 16 phosphate + 6 H(+)</text>
        <dbReference type="Rhea" id="RHEA:21448"/>
        <dbReference type="Rhea" id="RHEA-COMP:10000"/>
        <dbReference type="Rhea" id="RHEA-COMP:10001"/>
        <dbReference type="ChEBI" id="CHEBI:15377"/>
        <dbReference type="ChEBI" id="CHEBI:15378"/>
        <dbReference type="ChEBI" id="CHEBI:17997"/>
        <dbReference type="ChEBI" id="CHEBI:18276"/>
        <dbReference type="ChEBI" id="CHEBI:28938"/>
        <dbReference type="ChEBI" id="CHEBI:30616"/>
        <dbReference type="ChEBI" id="CHEBI:33737"/>
        <dbReference type="ChEBI" id="CHEBI:33738"/>
        <dbReference type="ChEBI" id="CHEBI:43474"/>
        <dbReference type="ChEBI" id="CHEBI:456216"/>
        <dbReference type="EC" id="1.18.6.1"/>
    </reaction>
</comment>
<evidence type="ECO:0000256" key="2">
    <source>
        <dbReference type="ARBA" id="ARBA00004064"/>
    </source>
</evidence>
<keyword evidence="11" id="KW-0411">Iron-sulfur</keyword>
<dbReference type="GO" id="GO:0051536">
    <property type="term" value="F:iron-sulfur cluster binding"/>
    <property type="evidence" value="ECO:0007669"/>
    <property type="project" value="UniProtKB-KW"/>
</dbReference>
<dbReference type="SMR" id="Q2RUK1"/>
<keyword evidence="12" id="KW-0535">Nitrogen fixation</keyword>
<protein>
    <recommendedName>
        <fullName evidence="5">Nitrogenase iron-iron protein delta chain</fullName>
        <ecNumber evidence="4">1.18.6.1</ecNumber>
    </recommendedName>
    <alternativeName>
        <fullName evidence="13">Nitrogenase component I</fullName>
    </alternativeName>
</protein>
<evidence type="ECO:0000256" key="11">
    <source>
        <dbReference type="ARBA" id="ARBA00023014"/>
    </source>
</evidence>
<dbReference type="PhylomeDB" id="Q2RUK1"/>
<dbReference type="RefSeq" id="WP_011389147.1">
    <property type="nucleotide sequence ID" value="NC_007643.1"/>
</dbReference>
<name>Q2RUK1_RHORT</name>
<comment type="function">
    <text evidence="2">The key enzymatic reactions in nitrogen fixation are catalyzed by the nitrogenase complex, which has 2 components: the iron protein (component 2) and a component 1 which is either a molybdenum-iron protein, a vanadium-iron, or an iron-iron protein.</text>
</comment>
<dbReference type="Pfam" id="PF03139">
    <property type="entry name" value="AnfG_VnfG"/>
    <property type="match status" value="1"/>
</dbReference>
<comment type="subunit">
    <text evidence="3">Hexamer of two alpha, two beta, and two delta chains.</text>
</comment>
<comment type="cofactor">
    <cofactor evidence="1">
        <name>iron-sulfur cluster</name>
        <dbReference type="ChEBI" id="CHEBI:30408"/>
    </cofactor>
</comment>
<evidence type="ECO:0000256" key="12">
    <source>
        <dbReference type="ARBA" id="ARBA00023231"/>
    </source>
</evidence>
<dbReference type="EnsemblBacteria" id="ABC22194">
    <property type="protein sequence ID" value="ABC22194"/>
    <property type="gene ID" value="Rru_A1393"/>
</dbReference>
<dbReference type="STRING" id="269796.Rru_A1393"/>
<proteinExistence type="predicted"/>
<evidence type="ECO:0000256" key="13">
    <source>
        <dbReference type="ARBA" id="ARBA00030899"/>
    </source>
</evidence>
<keyword evidence="9 15" id="KW-0560">Oxidoreductase</keyword>
<dbReference type="NCBIfam" id="TIGR02929">
    <property type="entry name" value="anfG_nitrog"/>
    <property type="match status" value="1"/>
</dbReference>
<dbReference type="Proteomes" id="UP000001929">
    <property type="component" value="Chromosome"/>
</dbReference>
<evidence type="ECO:0000256" key="8">
    <source>
        <dbReference type="ARBA" id="ARBA00022840"/>
    </source>
</evidence>
<organism evidence="15 16">
    <name type="scientific">Rhodospirillum rubrum (strain ATCC 11170 / ATH 1.1.1 / DSM 467 / LMG 4362 / NCIMB 8255 / S1)</name>
    <dbReference type="NCBI Taxonomy" id="269796"/>
    <lineage>
        <taxon>Bacteria</taxon>
        <taxon>Pseudomonadati</taxon>
        <taxon>Pseudomonadota</taxon>
        <taxon>Alphaproteobacteria</taxon>
        <taxon>Rhodospirillales</taxon>
        <taxon>Rhodospirillaceae</taxon>
        <taxon>Rhodospirillum</taxon>
    </lineage>
</organism>
<gene>
    <name evidence="15" type="ordered locus">Rru_A1393</name>
</gene>
<reference evidence="15 16" key="1">
    <citation type="journal article" date="2011" name="Stand. Genomic Sci.">
        <title>Complete genome sequence of Rhodospirillum rubrum type strain (S1).</title>
        <authorList>
            <person name="Munk A.C."/>
            <person name="Copeland A."/>
            <person name="Lucas S."/>
            <person name="Lapidus A."/>
            <person name="Del Rio T.G."/>
            <person name="Barry K."/>
            <person name="Detter J.C."/>
            <person name="Hammon N."/>
            <person name="Israni S."/>
            <person name="Pitluck S."/>
            <person name="Brettin T."/>
            <person name="Bruce D."/>
            <person name="Han C."/>
            <person name="Tapia R."/>
            <person name="Gilna P."/>
            <person name="Schmutz J."/>
            <person name="Larimer F."/>
            <person name="Land M."/>
            <person name="Kyrpides N.C."/>
            <person name="Mavromatis K."/>
            <person name="Richardson P."/>
            <person name="Rohde M."/>
            <person name="Goker M."/>
            <person name="Klenk H.P."/>
            <person name="Zhang Y."/>
            <person name="Roberts G.P."/>
            <person name="Reslewic S."/>
            <person name="Schwartz D.C."/>
        </authorList>
    </citation>
    <scope>NUCLEOTIDE SEQUENCE [LARGE SCALE GENOMIC DNA]</scope>
    <source>
        <strain evidence="16">ATCC 11170 / ATH 1.1.1 / DSM 467 / LMG 4362 / NCIMB 8255 / S1</strain>
    </source>
</reference>
<keyword evidence="8" id="KW-0067">ATP-binding</keyword>
<evidence type="ECO:0000256" key="9">
    <source>
        <dbReference type="ARBA" id="ARBA00023002"/>
    </source>
</evidence>
<dbReference type="EC" id="1.18.6.1" evidence="4"/>
<keyword evidence="6" id="KW-0479">Metal-binding</keyword>
<keyword evidence="16" id="KW-1185">Reference proteome</keyword>